<organism evidence="2 3">
    <name type="scientific">Rotaria sordida</name>
    <dbReference type="NCBI Taxonomy" id="392033"/>
    <lineage>
        <taxon>Eukaryota</taxon>
        <taxon>Metazoa</taxon>
        <taxon>Spiralia</taxon>
        <taxon>Gnathifera</taxon>
        <taxon>Rotifera</taxon>
        <taxon>Eurotatoria</taxon>
        <taxon>Bdelloidea</taxon>
        <taxon>Philodinida</taxon>
        <taxon>Philodinidae</taxon>
        <taxon>Rotaria</taxon>
    </lineage>
</organism>
<dbReference type="Proteomes" id="UP000663889">
    <property type="component" value="Unassembled WGS sequence"/>
</dbReference>
<dbReference type="EMBL" id="CAJNOU010003988">
    <property type="protein sequence ID" value="CAF1420831.1"/>
    <property type="molecule type" value="Genomic_DNA"/>
</dbReference>
<dbReference type="AlphaFoldDB" id="A0A818NN63"/>
<dbReference type="Proteomes" id="UP000663874">
    <property type="component" value="Unassembled WGS sequence"/>
</dbReference>
<sequence>MKFEDLPGELWFLILSYLTPLEAFYAFKNINNARINSILIDMYLIQQDKDKDNCSSILNISLSHLPLFMYNFAIKNVISYYSNIIHSLTLSNQQTPGEINNFLEKYSFKHDFKYLKSLYLIEPSSIELNIIVNDLSNIKND</sequence>
<gene>
    <name evidence="2" type="ORF">FNK824_LOCUS3860</name>
    <name evidence="1" type="ORF">SEV965_LOCUS32295</name>
</gene>
<comment type="caution">
    <text evidence="2">The sequence shown here is derived from an EMBL/GenBank/DDBJ whole genome shotgun (WGS) entry which is preliminary data.</text>
</comment>
<evidence type="ECO:0008006" key="4">
    <source>
        <dbReference type="Google" id="ProtNLM"/>
    </source>
</evidence>
<evidence type="ECO:0000313" key="3">
    <source>
        <dbReference type="Proteomes" id="UP000663874"/>
    </source>
</evidence>
<evidence type="ECO:0000313" key="2">
    <source>
        <dbReference type="EMBL" id="CAF3609921.1"/>
    </source>
</evidence>
<evidence type="ECO:0000313" key="1">
    <source>
        <dbReference type="EMBL" id="CAF1420831.1"/>
    </source>
</evidence>
<name>A0A818NN63_9BILA</name>
<protein>
    <recommendedName>
        <fullName evidence="4">F-box domain-containing protein</fullName>
    </recommendedName>
</protein>
<proteinExistence type="predicted"/>
<reference evidence="2" key="1">
    <citation type="submission" date="2021-02" db="EMBL/GenBank/DDBJ databases">
        <authorList>
            <person name="Nowell W R."/>
        </authorList>
    </citation>
    <scope>NUCLEOTIDE SEQUENCE</scope>
</reference>
<dbReference type="EMBL" id="CAJOBE010000268">
    <property type="protein sequence ID" value="CAF3609921.1"/>
    <property type="molecule type" value="Genomic_DNA"/>
</dbReference>
<accession>A0A818NN63</accession>